<feature type="compositionally biased region" description="Basic residues" evidence="1">
    <location>
        <begin position="102"/>
        <end position="111"/>
    </location>
</feature>
<evidence type="ECO:0000256" key="1">
    <source>
        <dbReference type="SAM" id="MobiDB-lite"/>
    </source>
</evidence>
<feature type="non-terminal residue" evidence="2">
    <location>
        <position position="148"/>
    </location>
</feature>
<sequence length="148" mass="16743">GPRRSPSPRRRARNGALRGRHGTGARVLRRRPRSSAHVRRRPPDRLPRRRPQRPAHLPPRRRDRNGSPARRHHPAPRRRRPRPLRPLGRDERAAEVGASPRRAGRRRRRAHGMAVGRTSRQCQHLLPRPGRPPPGVGHAGAVAAGGRL</sequence>
<keyword evidence="2" id="KW-0456">Lyase</keyword>
<evidence type="ECO:0000313" key="2">
    <source>
        <dbReference type="EMBL" id="CAA9220423.1"/>
    </source>
</evidence>
<proteinExistence type="predicted"/>
<protein>
    <submittedName>
        <fullName evidence="2">Lactoylglutathione lyase</fullName>
    </submittedName>
</protein>
<feature type="non-terminal residue" evidence="2">
    <location>
        <position position="1"/>
    </location>
</feature>
<dbReference type="GO" id="GO:0016829">
    <property type="term" value="F:lyase activity"/>
    <property type="evidence" value="ECO:0007669"/>
    <property type="project" value="UniProtKB-KW"/>
</dbReference>
<gene>
    <name evidence="2" type="ORF">AVDCRST_MAG04-605</name>
</gene>
<reference evidence="2" key="1">
    <citation type="submission" date="2020-02" db="EMBL/GenBank/DDBJ databases">
        <authorList>
            <person name="Meier V. D."/>
        </authorList>
    </citation>
    <scope>NUCLEOTIDE SEQUENCE</scope>
    <source>
        <strain evidence="2">AVDCRST_MAG04</strain>
    </source>
</reference>
<accession>A0A6J4HBS2</accession>
<organism evidence="2">
    <name type="scientific">uncultured Acetobacteraceae bacterium</name>
    <dbReference type="NCBI Taxonomy" id="169975"/>
    <lineage>
        <taxon>Bacteria</taxon>
        <taxon>Pseudomonadati</taxon>
        <taxon>Pseudomonadota</taxon>
        <taxon>Alphaproteobacteria</taxon>
        <taxon>Acetobacterales</taxon>
        <taxon>Acetobacteraceae</taxon>
        <taxon>environmental samples</taxon>
    </lineage>
</organism>
<feature type="region of interest" description="Disordered" evidence="1">
    <location>
        <begin position="1"/>
        <end position="148"/>
    </location>
</feature>
<dbReference type="AlphaFoldDB" id="A0A6J4HBS2"/>
<dbReference type="EMBL" id="CADCTL010000045">
    <property type="protein sequence ID" value="CAA9220423.1"/>
    <property type="molecule type" value="Genomic_DNA"/>
</dbReference>
<name>A0A6J4HBS2_9PROT</name>
<feature type="compositionally biased region" description="Low complexity" evidence="1">
    <location>
        <begin position="139"/>
        <end position="148"/>
    </location>
</feature>
<feature type="compositionally biased region" description="Basic residues" evidence="1">
    <location>
        <begin position="47"/>
        <end position="83"/>
    </location>
</feature>
<feature type="compositionally biased region" description="Basic residues" evidence="1">
    <location>
        <begin position="1"/>
        <end position="40"/>
    </location>
</feature>